<evidence type="ECO:0008006" key="3">
    <source>
        <dbReference type="Google" id="ProtNLM"/>
    </source>
</evidence>
<evidence type="ECO:0000313" key="1">
    <source>
        <dbReference type="EMBL" id="KAK6177035.1"/>
    </source>
</evidence>
<dbReference type="Pfam" id="PF01209">
    <property type="entry name" value="Ubie_methyltran"/>
    <property type="match status" value="1"/>
</dbReference>
<comment type="caution">
    <text evidence="1">The sequence shown here is derived from an EMBL/GenBank/DDBJ whole genome shotgun (WGS) entry which is preliminary data.</text>
</comment>
<dbReference type="PANTHER" id="PTHR43591">
    <property type="entry name" value="METHYLTRANSFERASE"/>
    <property type="match status" value="1"/>
</dbReference>
<accession>A0AAN8JKM6</accession>
<organism evidence="1 2">
    <name type="scientific">Patella caerulea</name>
    <name type="common">Rayed Mediterranean limpet</name>
    <dbReference type="NCBI Taxonomy" id="87958"/>
    <lineage>
        <taxon>Eukaryota</taxon>
        <taxon>Metazoa</taxon>
        <taxon>Spiralia</taxon>
        <taxon>Lophotrochozoa</taxon>
        <taxon>Mollusca</taxon>
        <taxon>Gastropoda</taxon>
        <taxon>Patellogastropoda</taxon>
        <taxon>Patelloidea</taxon>
        <taxon>Patellidae</taxon>
        <taxon>Patella</taxon>
    </lineage>
</organism>
<protein>
    <recommendedName>
        <fullName evidence="3">Methyltransferase domain-containing protein</fullName>
    </recommendedName>
</protein>
<keyword evidence="2" id="KW-1185">Reference proteome</keyword>
<proteinExistence type="predicted"/>
<dbReference type="Proteomes" id="UP001347796">
    <property type="component" value="Unassembled WGS sequence"/>
</dbReference>
<dbReference type="EMBL" id="JAZGQO010000010">
    <property type="protein sequence ID" value="KAK6177035.1"/>
    <property type="molecule type" value="Genomic_DNA"/>
</dbReference>
<dbReference type="AlphaFoldDB" id="A0AAN8JKM6"/>
<reference evidence="1 2" key="1">
    <citation type="submission" date="2024-01" db="EMBL/GenBank/DDBJ databases">
        <title>The genome of the rayed Mediterranean limpet Patella caerulea (Linnaeus, 1758).</title>
        <authorList>
            <person name="Anh-Thu Weber A."/>
            <person name="Halstead-Nussloch G."/>
        </authorList>
    </citation>
    <scope>NUCLEOTIDE SEQUENCE [LARGE SCALE GENOMIC DNA]</scope>
    <source>
        <strain evidence="1">AATW-2023a</strain>
        <tissue evidence="1">Whole specimen</tissue>
    </source>
</reference>
<evidence type="ECO:0000313" key="2">
    <source>
        <dbReference type="Proteomes" id="UP001347796"/>
    </source>
</evidence>
<gene>
    <name evidence="1" type="ORF">SNE40_015223</name>
</gene>
<sequence length="235" mass="26751">MSNVGNQPEKFTLQDDFEERRKLNPTQMVAKIDEWVRAGKYEDDMDSIGNQGYHIVSRTVGDYYKTNRENIKVIDVAAGTGLVSLELKKLGFKEMDAVDASEEMMKVAIKRNIFNKYYVEYVDGHRLPIETDTYDCAVVSGGFSQSFLPCNALFEIVRIVKPGGIICIEMIESNLNRVPEFVDRLEPLWKKFAVEGVWEVLKKDIIPELVTGENGLLMIYKVLTSEISFPQLPPL</sequence>
<dbReference type="PANTHER" id="PTHR43591:SF101">
    <property type="entry name" value="METHYLTRANSFERASE-LIKE PROTEIN 27"/>
    <property type="match status" value="1"/>
</dbReference>
<dbReference type="CDD" id="cd02440">
    <property type="entry name" value="AdoMet_MTases"/>
    <property type="match status" value="1"/>
</dbReference>
<dbReference type="Gene3D" id="3.40.50.150">
    <property type="entry name" value="Vaccinia Virus protein VP39"/>
    <property type="match status" value="1"/>
</dbReference>
<dbReference type="SUPFAM" id="SSF53335">
    <property type="entry name" value="S-adenosyl-L-methionine-dependent methyltransferases"/>
    <property type="match status" value="1"/>
</dbReference>
<name>A0AAN8JKM6_PATCE</name>
<dbReference type="InterPro" id="IPR029063">
    <property type="entry name" value="SAM-dependent_MTases_sf"/>
</dbReference>